<evidence type="ECO:0000313" key="2">
    <source>
        <dbReference type="EMBL" id="NGN95466.1"/>
    </source>
</evidence>
<dbReference type="Proteomes" id="UP000483261">
    <property type="component" value="Unassembled WGS sequence"/>
</dbReference>
<dbReference type="InterPro" id="IPR000182">
    <property type="entry name" value="GNAT_dom"/>
</dbReference>
<name>A0A6M1R5P7_9ACTN</name>
<evidence type="ECO:0000313" key="3">
    <source>
        <dbReference type="Proteomes" id="UP000483261"/>
    </source>
</evidence>
<evidence type="ECO:0000259" key="1">
    <source>
        <dbReference type="PROSITE" id="PS51186"/>
    </source>
</evidence>
<dbReference type="Gene3D" id="3.40.630.30">
    <property type="match status" value="1"/>
</dbReference>
<dbReference type="InterPro" id="IPR016181">
    <property type="entry name" value="Acyl_CoA_acyltransferase"/>
</dbReference>
<feature type="domain" description="N-acetyltransferase" evidence="1">
    <location>
        <begin position="146"/>
        <end position="290"/>
    </location>
</feature>
<gene>
    <name evidence="2" type="ORF">G5C66_22340</name>
</gene>
<dbReference type="RefSeq" id="WP_165113254.1">
    <property type="nucleotide sequence ID" value="NZ_JAALAA010000024.1"/>
</dbReference>
<keyword evidence="3" id="KW-1185">Reference proteome</keyword>
<sequence>MVTIEFFTDAAEFLVEARDYLAAEPLTASVLATNADRATRVAQHDEPYRWFAVAREGEQVVGAAMRTAPFEPYPLYVCPMPEPAALELARRLHDRGEYAGGANGALPAARTVAEETARLAGGRVTVAMASRLHELGTLVMPPGVRGRARRATYDDLELCRAWLNDFGHAAREQSENPGFAHEATVHDDDQVRRKIDEFVLLWEVDGEVVSLAGATPPVHGVIRIAPVYTPKEQRGHGYGTAVTAEASRLLGADGTRLCLFTDVDNPVSNHVYAKIGYRPLVDMANHTIVP</sequence>
<dbReference type="SUPFAM" id="SSF55729">
    <property type="entry name" value="Acyl-CoA N-acyltransferases (Nat)"/>
    <property type="match status" value="1"/>
</dbReference>
<keyword evidence="2" id="KW-0808">Transferase</keyword>
<dbReference type="Pfam" id="PF00583">
    <property type="entry name" value="Acetyltransf_1"/>
    <property type="match status" value="1"/>
</dbReference>
<organism evidence="2 3">
    <name type="scientific">Nocardioides turkmenicus</name>
    <dbReference type="NCBI Taxonomy" id="2711220"/>
    <lineage>
        <taxon>Bacteria</taxon>
        <taxon>Bacillati</taxon>
        <taxon>Actinomycetota</taxon>
        <taxon>Actinomycetes</taxon>
        <taxon>Propionibacteriales</taxon>
        <taxon>Nocardioidaceae</taxon>
        <taxon>Nocardioides</taxon>
    </lineage>
</organism>
<reference evidence="2 3" key="1">
    <citation type="submission" date="2020-02" db="EMBL/GenBank/DDBJ databases">
        <title>Whole-genome analyses of novel actinobacteria.</title>
        <authorList>
            <person name="Sahin N."/>
        </authorList>
    </citation>
    <scope>NUCLEOTIDE SEQUENCE [LARGE SCALE GENOMIC DNA]</scope>
    <source>
        <strain evidence="2 3">KC13</strain>
    </source>
</reference>
<dbReference type="GO" id="GO:0016747">
    <property type="term" value="F:acyltransferase activity, transferring groups other than amino-acyl groups"/>
    <property type="evidence" value="ECO:0007669"/>
    <property type="project" value="InterPro"/>
</dbReference>
<accession>A0A6M1R5P7</accession>
<proteinExistence type="predicted"/>
<protein>
    <submittedName>
        <fullName evidence="2">GNAT family N-acetyltransferase</fullName>
    </submittedName>
</protein>
<dbReference type="PROSITE" id="PS51186">
    <property type="entry name" value="GNAT"/>
    <property type="match status" value="1"/>
</dbReference>
<dbReference type="AlphaFoldDB" id="A0A6M1R5P7"/>
<comment type="caution">
    <text evidence="2">The sequence shown here is derived from an EMBL/GenBank/DDBJ whole genome shotgun (WGS) entry which is preliminary data.</text>
</comment>
<dbReference type="EMBL" id="JAALAA010000024">
    <property type="protein sequence ID" value="NGN95466.1"/>
    <property type="molecule type" value="Genomic_DNA"/>
</dbReference>